<evidence type="ECO:0000313" key="4">
    <source>
        <dbReference type="Proteomes" id="UP000191612"/>
    </source>
</evidence>
<sequence>MSVGLVEELLRVRHKLATVTYFFCQNADNELNTLEFIIKGLILKLMSQQIELKESLRRRWDTKNDRFNEGVTSWRNLWNILLEILDRCNFLKVYLIVDALDECQDSGMADFLKLVVRNGLGTSTRKQAVPTCRCSRYTPRPNSMTLAQMS</sequence>
<dbReference type="STRING" id="60172.A0A1V6QXP8"/>
<protein>
    <recommendedName>
        <fullName evidence="2">Nephrocystin 3-like N-terminal domain-containing protein</fullName>
    </recommendedName>
</protein>
<comment type="caution">
    <text evidence="3">The sequence shown here is derived from an EMBL/GenBank/DDBJ whole genome shotgun (WGS) entry which is preliminary data.</text>
</comment>
<name>A0A1V6QXP8_9EURO</name>
<dbReference type="PANTHER" id="PTHR10039">
    <property type="entry name" value="AMELOGENIN"/>
    <property type="match status" value="1"/>
</dbReference>
<evidence type="ECO:0000256" key="1">
    <source>
        <dbReference type="ARBA" id="ARBA00022737"/>
    </source>
</evidence>
<dbReference type="Pfam" id="PF24883">
    <property type="entry name" value="NPHP3_N"/>
    <property type="match status" value="1"/>
</dbReference>
<evidence type="ECO:0000313" key="3">
    <source>
        <dbReference type="EMBL" id="OQD93802.1"/>
    </source>
</evidence>
<dbReference type="Proteomes" id="UP000191612">
    <property type="component" value="Unassembled WGS sequence"/>
</dbReference>
<dbReference type="AlphaFoldDB" id="A0A1V6QXP8"/>
<organism evidence="3 4">
    <name type="scientific">Penicillium solitum</name>
    <dbReference type="NCBI Taxonomy" id="60172"/>
    <lineage>
        <taxon>Eukaryota</taxon>
        <taxon>Fungi</taxon>
        <taxon>Dikarya</taxon>
        <taxon>Ascomycota</taxon>
        <taxon>Pezizomycotina</taxon>
        <taxon>Eurotiomycetes</taxon>
        <taxon>Eurotiomycetidae</taxon>
        <taxon>Eurotiales</taxon>
        <taxon>Aspergillaceae</taxon>
        <taxon>Penicillium</taxon>
    </lineage>
</organism>
<reference evidence="4" key="1">
    <citation type="journal article" date="2017" name="Nat. Microbiol.">
        <title>Global analysis of biosynthetic gene clusters reveals vast potential of secondary metabolite production in Penicillium species.</title>
        <authorList>
            <person name="Nielsen J.C."/>
            <person name="Grijseels S."/>
            <person name="Prigent S."/>
            <person name="Ji B."/>
            <person name="Dainat J."/>
            <person name="Nielsen K.F."/>
            <person name="Frisvad J.C."/>
            <person name="Workman M."/>
            <person name="Nielsen J."/>
        </authorList>
    </citation>
    <scope>NUCLEOTIDE SEQUENCE [LARGE SCALE GENOMIC DNA]</scope>
    <source>
        <strain evidence="4">IBT 29525</strain>
    </source>
</reference>
<accession>A0A1V6QXP8</accession>
<dbReference type="EMBL" id="MDYO01000030">
    <property type="protein sequence ID" value="OQD93802.1"/>
    <property type="molecule type" value="Genomic_DNA"/>
</dbReference>
<dbReference type="InterPro" id="IPR056884">
    <property type="entry name" value="NPHP3-like_N"/>
</dbReference>
<keyword evidence="4" id="KW-1185">Reference proteome</keyword>
<feature type="domain" description="Nephrocystin 3-like N-terminal" evidence="2">
    <location>
        <begin position="5"/>
        <end position="117"/>
    </location>
</feature>
<evidence type="ECO:0000259" key="2">
    <source>
        <dbReference type="Pfam" id="PF24883"/>
    </source>
</evidence>
<gene>
    <name evidence="3" type="ORF">PENSOL_c030G01005</name>
</gene>
<proteinExistence type="predicted"/>
<keyword evidence="1" id="KW-0677">Repeat</keyword>